<dbReference type="AlphaFoldDB" id="A0A1C6SF94"/>
<feature type="domain" description="Solute-binding protein family 5" evidence="2">
    <location>
        <begin position="77"/>
        <end position="451"/>
    </location>
</feature>
<dbReference type="Gene3D" id="3.10.105.10">
    <property type="entry name" value="Dipeptide-binding Protein, Domain 3"/>
    <property type="match status" value="1"/>
</dbReference>
<proteinExistence type="predicted"/>
<sequence>MKRRVGAAVALVAVLAATACSSADSQNEDAAAAREPLRVATMQPASLFPPDSSGAYAFEVLDNLYDGLIRFDQKTGEPVMMVAESIKTEDNVVFDIRLRTGWTFSSGEAITAKTFQKSWSEAATVKNEWRNSAKFAQITGYAELNAAGGAGEFLSGVQVVDDQTLKVTLTAPDNQFIYALGTAPFYPLPASAYDDVEAYTKQPVGNGPYKMAKAWDGEAEIELVRDEAYKGPKPAANPGIHFTIVTEEATPWVQLQADELDIALVAAADQPNAKKQLSDRFVRKAQSNDLVYLMVPTHLAGWNDPRVRQALSMAIDREAIIKAFFDESTVPLTDFSVPASVGYRQKTDLPYLKYDPAAAKALWEQVKADVGGEVAPISLGVPANYGWDEWGLAVLNGWRDVLGIEVAKLEPLANVSTAYEGGFADPVTRSRYSDTPSPATILVQQFTKGGTANWTDWHNPEFETTIQKALQQRDQQAAVAAFDEAKDILIEQMPIIMLWSQGDAFGLSDRVVDFPVDNFNKSNYRDVKVVDLN</sequence>
<evidence type="ECO:0000313" key="4">
    <source>
        <dbReference type="Proteomes" id="UP000198959"/>
    </source>
</evidence>
<dbReference type="EMBL" id="FMHW01000002">
    <property type="protein sequence ID" value="SCL28180.1"/>
    <property type="molecule type" value="Genomic_DNA"/>
</dbReference>
<name>A0A1C6SF94_9ACTN</name>
<dbReference type="InterPro" id="IPR030678">
    <property type="entry name" value="Peptide/Ni-bd"/>
</dbReference>
<dbReference type="InterPro" id="IPR039424">
    <property type="entry name" value="SBP_5"/>
</dbReference>
<keyword evidence="1" id="KW-0732">Signal</keyword>
<protein>
    <submittedName>
        <fullName evidence="3">Peptide/nickel transport system substrate-binding protein</fullName>
    </submittedName>
</protein>
<accession>A0A1C6SF94</accession>
<dbReference type="Gene3D" id="3.40.190.10">
    <property type="entry name" value="Periplasmic binding protein-like II"/>
    <property type="match status" value="1"/>
</dbReference>
<dbReference type="Proteomes" id="UP000198959">
    <property type="component" value="Unassembled WGS sequence"/>
</dbReference>
<evidence type="ECO:0000313" key="3">
    <source>
        <dbReference type="EMBL" id="SCL28180.1"/>
    </source>
</evidence>
<dbReference type="GO" id="GO:0043190">
    <property type="term" value="C:ATP-binding cassette (ABC) transporter complex"/>
    <property type="evidence" value="ECO:0007669"/>
    <property type="project" value="InterPro"/>
</dbReference>
<evidence type="ECO:0000256" key="1">
    <source>
        <dbReference type="SAM" id="SignalP"/>
    </source>
</evidence>
<dbReference type="PANTHER" id="PTHR30290:SF83">
    <property type="entry name" value="ABC TRANSPORTER SUBSTRATE-BINDING PROTEIN"/>
    <property type="match status" value="1"/>
</dbReference>
<dbReference type="GO" id="GO:1904680">
    <property type="term" value="F:peptide transmembrane transporter activity"/>
    <property type="evidence" value="ECO:0007669"/>
    <property type="project" value="TreeGrafter"/>
</dbReference>
<dbReference type="PROSITE" id="PS51257">
    <property type="entry name" value="PROKAR_LIPOPROTEIN"/>
    <property type="match status" value="1"/>
</dbReference>
<reference evidence="4" key="1">
    <citation type="submission" date="2016-06" db="EMBL/GenBank/DDBJ databases">
        <authorList>
            <person name="Varghese N."/>
            <person name="Submissions Spin"/>
        </authorList>
    </citation>
    <scope>NUCLEOTIDE SEQUENCE [LARGE SCALE GENOMIC DNA]</scope>
    <source>
        <strain evidence="4">DSM 43817</strain>
    </source>
</reference>
<feature type="signal peptide" evidence="1">
    <location>
        <begin position="1"/>
        <end position="22"/>
    </location>
</feature>
<dbReference type="Pfam" id="PF00496">
    <property type="entry name" value="SBP_bac_5"/>
    <property type="match status" value="1"/>
</dbReference>
<dbReference type="CDD" id="cd00995">
    <property type="entry name" value="PBP2_NikA_DppA_OppA_like"/>
    <property type="match status" value="1"/>
</dbReference>
<organism evidence="3 4">
    <name type="scientific">Micromonospora pallida</name>
    <dbReference type="NCBI Taxonomy" id="145854"/>
    <lineage>
        <taxon>Bacteria</taxon>
        <taxon>Bacillati</taxon>
        <taxon>Actinomycetota</taxon>
        <taxon>Actinomycetes</taxon>
        <taxon>Micromonosporales</taxon>
        <taxon>Micromonosporaceae</taxon>
        <taxon>Micromonospora</taxon>
    </lineage>
</organism>
<dbReference type="STRING" id="145854.GA0074692_2487"/>
<dbReference type="GO" id="GO:0015833">
    <property type="term" value="P:peptide transport"/>
    <property type="evidence" value="ECO:0007669"/>
    <property type="project" value="TreeGrafter"/>
</dbReference>
<evidence type="ECO:0000259" key="2">
    <source>
        <dbReference type="Pfam" id="PF00496"/>
    </source>
</evidence>
<dbReference type="PANTHER" id="PTHR30290">
    <property type="entry name" value="PERIPLASMIC BINDING COMPONENT OF ABC TRANSPORTER"/>
    <property type="match status" value="1"/>
</dbReference>
<dbReference type="PIRSF" id="PIRSF002741">
    <property type="entry name" value="MppA"/>
    <property type="match status" value="1"/>
</dbReference>
<gene>
    <name evidence="3" type="ORF">GA0074692_2487</name>
</gene>
<dbReference type="RefSeq" id="WP_091643522.1">
    <property type="nucleotide sequence ID" value="NZ_FMHW01000002.1"/>
</dbReference>
<dbReference type="OrthoDB" id="9046151at2"/>
<dbReference type="GO" id="GO:0042597">
    <property type="term" value="C:periplasmic space"/>
    <property type="evidence" value="ECO:0007669"/>
    <property type="project" value="UniProtKB-ARBA"/>
</dbReference>
<dbReference type="InterPro" id="IPR000914">
    <property type="entry name" value="SBP_5_dom"/>
</dbReference>
<keyword evidence="4" id="KW-1185">Reference proteome</keyword>
<feature type="chain" id="PRO_5039454482" evidence="1">
    <location>
        <begin position="23"/>
        <end position="533"/>
    </location>
</feature>
<dbReference type="SUPFAM" id="SSF53850">
    <property type="entry name" value="Periplasmic binding protein-like II"/>
    <property type="match status" value="1"/>
</dbReference>
<dbReference type="Gene3D" id="3.90.76.10">
    <property type="entry name" value="Dipeptide-binding Protein, Domain 1"/>
    <property type="match status" value="1"/>
</dbReference>